<evidence type="ECO:0000313" key="6">
    <source>
        <dbReference type="Proteomes" id="UP000824028"/>
    </source>
</evidence>
<dbReference type="AlphaFoldDB" id="A0A9D2J1R9"/>
<dbReference type="Pfam" id="PF01915">
    <property type="entry name" value="Glyco_hydro_3_C"/>
    <property type="match status" value="1"/>
</dbReference>
<dbReference type="Proteomes" id="UP000824028">
    <property type="component" value="Unassembled WGS sequence"/>
</dbReference>
<feature type="domain" description="Fibronectin type III-like" evidence="4">
    <location>
        <begin position="677"/>
        <end position="746"/>
    </location>
</feature>
<dbReference type="InterPro" id="IPR017853">
    <property type="entry name" value="GH"/>
</dbReference>
<reference evidence="5" key="2">
    <citation type="submission" date="2021-04" db="EMBL/GenBank/DDBJ databases">
        <authorList>
            <person name="Gilroy R."/>
        </authorList>
    </citation>
    <scope>NUCLEOTIDE SEQUENCE</scope>
    <source>
        <strain evidence="5">ChiHjej9B8-1298</strain>
    </source>
</reference>
<evidence type="ECO:0000313" key="5">
    <source>
        <dbReference type="EMBL" id="HIZ32574.1"/>
    </source>
</evidence>
<evidence type="ECO:0000259" key="4">
    <source>
        <dbReference type="SMART" id="SM01217"/>
    </source>
</evidence>
<dbReference type="SUPFAM" id="SSF51445">
    <property type="entry name" value="(Trans)glycosidases"/>
    <property type="match status" value="1"/>
</dbReference>
<dbReference type="SMART" id="SM01217">
    <property type="entry name" value="Fn3_like"/>
    <property type="match status" value="1"/>
</dbReference>
<dbReference type="PANTHER" id="PTHR42721">
    <property type="entry name" value="SUGAR HYDROLASE-RELATED"/>
    <property type="match status" value="1"/>
</dbReference>
<dbReference type="InterPro" id="IPR013783">
    <property type="entry name" value="Ig-like_fold"/>
</dbReference>
<sequence length="861" mass="95215">MPIHTPFYVRLATLLAFLPVLAFAQAYKDPRLTPEERADDLLARMTLEEKIAQIRHIHSWNLFNGQELDEDKLRSFVGDLCWGFVEGFPLTGESCHRHMRCIQEYMVNHTRLGIPVFTVAESLHGSVHEGSAIFPQNIALGATFHPALAYQRAEATSDDLHYQGIRQVLAPCIDVVRDLRWGRVEECYGEDPFLNSLFACEESRGYLDNGISPMLKHFGPHGNPQGGLNLASVNCGVGELHDVYLQPFRQVVTSLPVQAVMSAYNAWNRQPNSSSRYLLTDVLRGQWGFEGYVYADWGSIDMLHTFQRTAANAAEAAMQALSAGLDVEASSECYPHLIGLVRQGRFDESLIDQAVRRVLLAKFRLGLFEHPYGREEAQEKHMRSSRSSHIARRIAEESIVLLKNEDDLLPLDPARTKSIAVIGPNADQVQFGDYSWSRSNEDGVTPLKGIQALAEEYDMDIRYAPGCDLMSADTTGLGAAVEAARASDIALLFCGSASASLARNYHAVNCGEGFDLSDLSLTGGQTALIQAVYETGTPVVLVLVTGKPFALPWEKEHLPAILVQWYGGEQAGNAITDVLFGRVNPSGHLPVSFPRSAGHLPCYYNHLPSDRGFYRQAGTPDKPGRDYVFSSPKPLWAFGHGLSYTRFDYTALDIRQEGDSIKAYVTIRNTGERSGMAVPQLYVRDLVSSVATPVQQLKAVGKVSLQPGESVRIPLHVAIKDLALTNERGETRVEQGEFEWQLGDAADHILLRDTLLIGQESTVLPPKRITQQPTRPTYASDQVITVEGCVRDVQATPVKGVEIYSQAKASVIGHSRSDGTYRIEVPANDILTFRRAGYIPERVSVEGQTDLQVKMRYGEGD</sequence>
<dbReference type="Gene3D" id="3.20.20.300">
    <property type="entry name" value="Glycoside hydrolase, family 3, N-terminal domain"/>
    <property type="match status" value="1"/>
</dbReference>
<dbReference type="InterPro" id="IPR036962">
    <property type="entry name" value="Glyco_hydro_3_N_sf"/>
</dbReference>
<dbReference type="Gene3D" id="2.60.40.10">
    <property type="entry name" value="Immunoglobulins"/>
    <property type="match status" value="1"/>
</dbReference>
<dbReference type="Pfam" id="PF00933">
    <property type="entry name" value="Glyco_hydro_3"/>
    <property type="match status" value="1"/>
</dbReference>
<dbReference type="PRINTS" id="PR00133">
    <property type="entry name" value="GLHYDRLASE3"/>
</dbReference>
<dbReference type="SUPFAM" id="SSF52279">
    <property type="entry name" value="Beta-D-glucan exohydrolase, C-terminal domain"/>
    <property type="match status" value="1"/>
</dbReference>
<dbReference type="GO" id="GO:0009044">
    <property type="term" value="F:xylan 1,4-beta-xylosidase activity"/>
    <property type="evidence" value="ECO:0007669"/>
    <property type="project" value="InterPro"/>
</dbReference>
<evidence type="ECO:0000256" key="1">
    <source>
        <dbReference type="ARBA" id="ARBA00005336"/>
    </source>
</evidence>
<dbReference type="Gene3D" id="3.40.50.1700">
    <property type="entry name" value="Glycoside hydrolase family 3 C-terminal domain"/>
    <property type="match status" value="1"/>
</dbReference>
<evidence type="ECO:0000256" key="3">
    <source>
        <dbReference type="ARBA" id="ARBA00022801"/>
    </source>
</evidence>
<dbReference type="InterPro" id="IPR036881">
    <property type="entry name" value="Glyco_hydro_3_C_sf"/>
</dbReference>
<dbReference type="EMBL" id="DXBX01000026">
    <property type="protein sequence ID" value="HIZ32574.1"/>
    <property type="molecule type" value="Genomic_DNA"/>
</dbReference>
<protein>
    <submittedName>
        <fullName evidence="5">Glycoside hydrolase family 3 C-terminal domain-containing protein</fullName>
    </submittedName>
</protein>
<dbReference type="Pfam" id="PF14310">
    <property type="entry name" value="Fn3-like"/>
    <property type="match status" value="1"/>
</dbReference>
<dbReference type="InterPro" id="IPR001764">
    <property type="entry name" value="Glyco_hydro_3_N"/>
</dbReference>
<dbReference type="InterPro" id="IPR002772">
    <property type="entry name" value="Glyco_hydro_3_C"/>
</dbReference>
<name>A0A9D2J1R9_9BACE</name>
<dbReference type="GO" id="GO:0045493">
    <property type="term" value="P:xylan catabolic process"/>
    <property type="evidence" value="ECO:0007669"/>
    <property type="project" value="InterPro"/>
</dbReference>
<organism evidence="5 6">
    <name type="scientific">Candidatus Bacteroides merdigallinarum</name>
    <dbReference type="NCBI Taxonomy" id="2838473"/>
    <lineage>
        <taxon>Bacteria</taxon>
        <taxon>Pseudomonadati</taxon>
        <taxon>Bacteroidota</taxon>
        <taxon>Bacteroidia</taxon>
        <taxon>Bacteroidales</taxon>
        <taxon>Bacteroidaceae</taxon>
        <taxon>Bacteroides</taxon>
    </lineage>
</organism>
<dbReference type="FunFam" id="3.40.50.1700:FF:000009">
    <property type="entry name" value="Periplasmic beta-glucosidase"/>
    <property type="match status" value="1"/>
</dbReference>
<keyword evidence="3 5" id="KW-0378">Hydrolase</keyword>
<accession>A0A9D2J1R9</accession>
<dbReference type="InterPro" id="IPR044993">
    <property type="entry name" value="BXL"/>
</dbReference>
<dbReference type="PANTHER" id="PTHR42721:SF3">
    <property type="entry name" value="BETA-D-XYLOSIDASE 5-RELATED"/>
    <property type="match status" value="1"/>
</dbReference>
<dbReference type="GO" id="GO:0046556">
    <property type="term" value="F:alpha-L-arabinofuranosidase activity"/>
    <property type="evidence" value="ECO:0007669"/>
    <property type="project" value="TreeGrafter"/>
</dbReference>
<dbReference type="GO" id="GO:0031222">
    <property type="term" value="P:arabinan catabolic process"/>
    <property type="evidence" value="ECO:0007669"/>
    <property type="project" value="TreeGrafter"/>
</dbReference>
<comment type="similarity">
    <text evidence="1">Belongs to the glycosyl hydrolase 3 family.</text>
</comment>
<dbReference type="InterPro" id="IPR026891">
    <property type="entry name" value="Fn3-like"/>
</dbReference>
<keyword evidence="2" id="KW-0732">Signal</keyword>
<evidence type="ECO:0000256" key="2">
    <source>
        <dbReference type="ARBA" id="ARBA00022729"/>
    </source>
</evidence>
<comment type="caution">
    <text evidence="5">The sequence shown here is derived from an EMBL/GenBank/DDBJ whole genome shotgun (WGS) entry which is preliminary data.</text>
</comment>
<gene>
    <name evidence="5" type="ORF">H9814_03360</name>
</gene>
<proteinExistence type="inferred from homology"/>
<reference evidence="5" key="1">
    <citation type="journal article" date="2021" name="PeerJ">
        <title>Extensive microbial diversity within the chicken gut microbiome revealed by metagenomics and culture.</title>
        <authorList>
            <person name="Gilroy R."/>
            <person name="Ravi A."/>
            <person name="Getino M."/>
            <person name="Pursley I."/>
            <person name="Horton D.L."/>
            <person name="Alikhan N.F."/>
            <person name="Baker D."/>
            <person name="Gharbi K."/>
            <person name="Hall N."/>
            <person name="Watson M."/>
            <person name="Adriaenssens E.M."/>
            <person name="Foster-Nyarko E."/>
            <person name="Jarju S."/>
            <person name="Secka A."/>
            <person name="Antonio M."/>
            <person name="Oren A."/>
            <person name="Chaudhuri R.R."/>
            <person name="La Ragione R."/>
            <person name="Hildebrand F."/>
            <person name="Pallen M.J."/>
        </authorList>
    </citation>
    <scope>NUCLEOTIDE SEQUENCE</scope>
    <source>
        <strain evidence="5">ChiHjej9B8-1298</strain>
    </source>
</reference>